<evidence type="ECO:0000313" key="4">
    <source>
        <dbReference type="Proteomes" id="UP001143480"/>
    </source>
</evidence>
<dbReference type="PANTHER" id="PTHR44154">
    <property type="entry name" value="QUINONE OXIDOREDUCTASE"/>
    <property type="match status" value="1"/>
</dbReference>
<dbReference type="InterPro" id="IPR036291">
    <property type="entry name" value="NAD(P)-bd_dom_sf"/>
</dbReference>
<organism evidence="3 4">
    <name type="scientific">Dactylosporangium matsuzakiense</name>
    <dbReference type="NCBI Taxonomy" id="53360"/>
    <lineage>
        <taxon>Bacteria</taxon>
        <taxon>Bacillati</taxon>
        <taxon>Actinomycetota</taxon>
        <taxon>Actinomycetes</taxon>
        <taxon>Micromonosporales</taxon>
        <taxon>Micromonosporaceae</taxon>
        <taxon>Dactylosporangium</taxon>
    </lineage>
</organism>
<dbReference type="Gene3D" id="3.40.50.720">
    <property type="entry name" value="NAD(P)-binding Rossmann-like Domain"/>
    <property type="match status" value="1"/>
</dbReference>
<protein>
    <submittedName>
        <fullName evidence="3">NADPH:quinone reductase</fullName>
    </submittedName>
</protein>
<sequence length="301" mass="30300">MEAIVFEQFGGPAVLRLASCEVPEPGPGQVRLRVRAAGLNQLDWKIRNGWLEQVYPTVFPKIPGIEAAGVIDALGPGVTDLAVGDEVLALTDTGSYARYALATAAVRKPAGLDWPTAAALPVSGETALRVLGALGVKDGETLLIHGAAGAVGGIAVQLAASLGAVVIGTASPGNHGYLRSLGALPVAYGEGLVERVRALAPQGVDAVFDAAGAGVLADSVALRGGTEARIVTIADPAARELGITFSAGDGTGAGALAEVARRAAAGDLRVEVARVYPLAEAAAAQEQSATGHTRGKLVLEV</sequence>
<dbReference type="SMART" id="SM00829">
    <property type="entry name" value="PKS_ER"/>
    <property type="match status" value="1"/>
</dbReference>
<dbReference type="InterPro" id="IPR011032">
    <property type="entry name" value="GroES-like_sf"/>
</dbReference>
<dbReference type="AlphaFoldDB" id="A0A9W6NN59"/>
<accession>A0A9W6NN59</accession>
<evidence type="ECO:0000313" key="3">
    <source>
        <dbReference type="EMBL" id="GLL03104.1"/>
    </source>
</evidence>
<dbReference type="EMBL" id="BSFP01000029">
    <property type="protein sequence ID" value="GLL03104.1"/>
    <property type="molecule type" value="Genomic_DNA"/>
</dbReference>
<dbReference type="InterPro" id="IPR051603">
    <property type="entry name" value="Zinc-ADH_QOR/CCCR"/>
</dbReference>
<comment type="caution">
    <text evidence="3">The sequence shown here is derived from an EMBL/GenBank/DDBJ whole genome shotgun (WGS) entry which is preliminary data.</text>
</comment>
<proteinExistence type="predicted"/>
<dbReference type="Proteomes" id="UP001143480">
    <property type="component" value="Unassembled WGS sequence"/>
</dbReference>
<dbReference type="InterPro" id="IPR013154">
    <property type="entry name" value="ADH-like_N"/>
</dbReference>
<dbReference type="GO" id="GO:0016491">
    <property type="term" value="F:oxidoreductase activity"/>
    <property type="evidence" value="ECO:0007669"/>
    <property type="project" value="InterPro"/>
</dbReference>
<evidence type="ECO:0000259" key="2">
    <source>
        <dbReference type="SMART" id="SM00829"/>
    </source>
</evidence>
<dbReference type="CDD" id="cd05289">
    <property type="entry name" value="MDR_like_2"/>
    <property type="match status" value="1"/>
</dbReference>
<dbReference type="SUPFAM" id="SSF51735">
    <property type="entry name" value="NAD(P)-binding Rossmann-fold domains"/>
    <property type="match status" value="1"/>
</dbReference>
<feature type="domain" description="Enoyl reductase (ER)" evidence="2">
    <location>
        <begin position="10"/>
        <end position="299"/>
    </location>
</feature>
<dbReference type="Pfam" id="PF08240">
    <property type="entry name" value="ADH_N"/>
    <property type="match status" value="1"/>
</dbReference>
<gene>
    <name evidence="3" type="ORF">GCM10017581_048470</name>
</gene>
<reference evidence="3" key="1">
    <citation type="journal article" date="2014" name="Int. J. Syst. Evol. Microbiol.">
        <title>Complete genome sequence of Corynebacterium casei LMG S-19264T (=DSM 44701T), isolated from a smear-ripened cheese.</title>
        <authorList>
            <consortium name="US DOE Joint Genome Institute (JGI-PGF)"/>
            <person name="Walter F."/>
            <person name="Albersmeier A."/>
            <person name="Kalinowski J."/>
            <person name="Ruckert C."/>
        </authorList>
    </citation>
    <scope>NUCLEOTIDE SEQUENCE</scope>
    <source>
        <strain evidence="3">VKM Ac-1321</strain>
    </source>
</reference>
<reference evidence="3" key="2">
    <citation type="submission" date="2023-01" db="EMBL/GenBank/DDBJ databases">
        <authorList>
            <person name="Sun Q."/>
            <person name="Evtushenko L."/>
        </authorList>
    </citation>
    <scope>NUCLEOTIDE SEQUENCE</scope>
    <source>
        <strain evidence="3">VKM Ac-1321</strain>
    </source>
</reference>
<dbReference type="SUPFAM" id="SSF50129">
    <property type="entry name" value="GroES-like"/>
    <property type="match status" value="1"/>
</dbReference>
<dbReference type="Gene3D" id="3.90.180.10">
    <property type="entry name" value="Medium-chain alcohol dehydrogenases, catalytic domain"/>
    <property type="match status" value="1"/>
</dbReference>
<evidence type="ECO:0000256" key="1">
    <source>
        <dbReference type="ARBA" id="ARBA00022857"/>
    </source>
</evidence>
<dbReference type="PANTHER" id="PTHR44154:SF1">
    <property type="entry name" value="QUINONE OXIDOREDUCTASE"/>
    <property type="match status" value="1"/>
</dbReference>
<name>A0A9W6NN59_9ACTN</name>
<dbReference type="Pfam" id="PF13602">
    <property type="entry name" value="ADH_zinc_N_2"/>
    <property type="match status" value="1"/>
</dbReference>
<dbReference type="RefSeq" id="WP_261965417.1">
    <property type="nucleotide sequence ID" value="NZ_BAAAXA010000001.1"/>
</dbReference>
<keyword evidence="4" id="KW-1185">Reference proteome</keyword>
<dbReference type="InterPro" id="IPR020843">
    <property type="entry name" value="ER"/>
</dbReference>
<keyword evidence="1" id="KW-0521">NADP</keyword>